<comment type="caution">
    <text evidence="2">The sequence shown here is derived from an EMBL/GenBank/DDBJ whole genome shotgun (WGS) entry which is preliminary data.</text>
</comment>
<evidence type="ECO:0000313" key="3">
    <source>
        <dbReference type="Proteomes" id="UP000278962"/>
    </source>
</evidence>
<dbReference type="PANTHER" id="PTHR40446:SF2">
    <property type="entry name" value="N-ACETYLGLUCOSAMINE-1-PHOSPHODIESTER ALPHA-N-ACETYLGLUCOSAMINIDASE"/>
    <property type="match status" value="1"/>
</dbReference>
<name>A0A660LI36_9ACTN</name>
<gene>
    <name evidence="2" type="ORF">C8N24_3821</name>
</gene>
<dbReference type="PANTHER" id="PTHR40446">
    <property type="entry name" value="N-ACETYLGLUCOSAMINE-1-PHOSPHODIESTER ALPHA-N-ACETYLGLUCOSAMINIDASE"/>
    <property type="match status" value="1"/>
</dbReference>
<protein>
    <submittedName>
        <fullName evidence="2">Uncharacterized protein DUF2233</fullName>
    </submittedName>
</protein>
<evidence type="ECO:0000259" key="1">
    <source>
        <dbReference type="Pfam" id="PF09992"/>
    </source>
</evidence>
<dbReference type="EMBL" id="RBIL01000001">
    <property type="protein sequence ID" value="RKQ93945.1"/>
    <property type="molecule type" value="Genomic_DNA"/>
</dbReference>
<feature type="domain" description="Phosphodiester glycosidase" evidence="1">
    <location>
        <begin position="64"/>
        <end position="256"/>
    </location>
</feature>
<dbReference type="AlphaFoldDB" id="A0A660LI36"/>
<sequence length="260" mass="27822">MALATHVAPLRTPRAGSARRMRLDLQDGARTTIHVAAYDTARTELRVAVLRGQAKLEAWCAGQGVQEAIVGGFFVRPHGLPLGEVRTRGVAREHVPFTAPFDRVRACVHVDGGVAAIAPRSDLPSAPRGDLLQAGPLLVRDGRPVFRREEDREGFSAANGQFDSDITDGRYPRAALGLADDRLIAVAVDGRSRHDAGLTLEELAALMAALDCHSAMNLDGGGSTSLISDGRLRNRPRSNFDVPEDGGRPVSTALLFVPRT</sequence>
<keyword evidence="3" id="KW-1185">Reference proteome</keyword>
<dbReference type="InterPro" id="IPR018711">
    <property type="entry name" value="NAGPA"/>
</dbReference>
<dbReference type="RefSeq" id="WP_121252517.1">
    <property type="nucleotide sequence ID" value="NZ_RBIL01000001.1"/>
</dbReference>
<organism evidence="2 3">
    <name type="scientific">Solirubrobacter pauli</name>
    <dbReference type="NCBI Taxonomy" id="166793"/>
    <lineage>
        <taxon>Bacteria</taxon>
        <taxon>Bacillati</taxon>
        <taxon>Actinomycetota</taxon>
        <taxon>Thermoleophilia</taxon>
        <taxon>Solirubrobacterales</taxon>
        <taxon>Solirubrobacteraceae</taxon>
        <taxon>Solirubrobacter</taxon>
    </lineage>
</organism>
<accession>A0A660LI36</accession>
<dbReference type="Pfam" id="PF09992">
    <property type="entry name" value="NAGPA"/>
    <property type="match status" value="1"/>
</dbReference>
<reference evidence="2 3" key="1">
    <citation type="submission" date="2018-10" db="EMBL/GenBank/DDBJ databases">
        <title>Genomic Encyclopedia of Archaeal and Bacterial Type Strains, Phase II (KMG-II): from individual species to whole genera.</title>
        <authorList>
            <person name="Goeker M."/>
        </authorList>
    </citation>
    <scope>NUCLEOTIDE SEQUENCE [LARGE SCALE GENOMIC DNA]</scope>
    <source>
        <strain evidence="2 3">DSM 14954</strain>
    </source>
</reference>
<dbReference type="OrthoDB" id="9809781at2"/>
<evidence type="ECO:0000313" key="2">
    <source>
        <dbReference type="EMBL" id="RKQ93945.1"/>
    </source>
</evidence>
<dbReference type="Proteomes" id="UP000278962">
    <property type="component" value="Unassembled WGS sequence"/>
</dbReference>
<proteinExistence type="predicted"/>